<proteinExistence type="predicted"/>
<reference evidence="1" key="1">
    <citation type="submission" date="2020-04" db="EMBL/GenBank/DDBJ databases">
        <authorList>
            <person name="Broberg M."/>
        </authorList>
    </citation>
    <scope>NUCLEOTIDE SEQUENCE</scope>
</reference>
<gene>
    <name evidence="1" type="ORF">CRV2_00004511</name>
</gene>
<name>A0ACA9T902_BIOOC</name>
<evidence type="ECO:0000313" key="2">
    <source>
        <dbReference type="Proteomes" id="UP000836387"/>
    </source>
</evidence>
<dbReference type="EMBL" id="CADEHS020000001">
    <property type="protein sequence ID" value="CAG9937325.1"/>
    <property type="molecule type" value="Genomic_DNA"/>
</dbReference>
<sequence length="229" mass="26227">MSRTPSETDDDPMGSPSETGGCPRGMLTPKGCGLKVFDLKGYTSNDSVNFPKKRDRKDAFAEYSVGLYHFAAGVMTEEDLKTLRHELIEYNLFIPKDLREDLSQFRIIKRQDTASRVDLFLVDCLFPGNPEIQEFRQDVGSRLEDEPYPAVRVPERVTLIKGNDMTNIVIENGRYTIPVTRPSSQDNTHAEETRPEISHHKRSHDQQLYHGNNRPRRSHYVQDCDGDNQ</sequence>
<organism evidence="1 2">
    <name type="scientific">Clonostachys rosea f. rosea IK726</name>
    <dbReference type="NCBI Taxonomy" id="1349383"/>
    <lineage>
        <taxon>Eukaryota</taxon>
        <taxon>Fungi</taxon>
        <taxon>Dikarya</taxon>
        <taxon>Ascomycota</taxon>
        <taxon>Pezizomycotina</taxon>
        <taxon>Sordariomycetes</taxon>
        <taxon>Hypocreomycetidae</taxon>
        <taxon>Hypocreales</taxon>
        <taxon>Bionectriaceae</taxon>
        <taxon>Clonostachys</taxon>
    </lineage>
</organism>
<keyword evidence="2" id="KW-1185">Reference proteome</keyword>
<reference evidence="1" key="2">
    <citation type="submission" date="2021-10" db="EMBL/GenBank/DDBJ databases">
        <authorList>
            <person name="Piombo E."/>
        </authorList>
    </citation>
    <scope>NUCLEOTIDE SEQUENCE</scope>
</reference>
<protein>
    <submittedName>
        <fullName evidence="1">Uncharacterized protein</fullName>
    </submittedName>
</protein>
<comment type="caution">
    <text evidence="1">The sequence shown here is derived from an EMBL/GenBank/DDBJ whole genome shotgun (WGS) entry which is preliminary data.</text>
</comment>
<dbReference type="Proteomes" id="UP000836387">
    <property type="component" value="Unassembled WGS sequence"/>
</dbReference>
<accession>A0ACA9T902</accession>
<evidence type="ECO:0000313" key="1">
    <source>
        <dbReference type="EMBL" id="CAG9937325.1"/>
    </source>
</evidence>